<gene>
    <name evidence="2" type="ORF">H9982_03445</name>
</gene>
<dbReference type="InterPro" id="IPR032274">
    <property type="entry name" value="DUF4835"/>
</dbReference>
<name>A0A9D1VRH8_9BACT</name>
<dbReference type="EMBL" id="DXFB01000092">
    <property type="protein sequence ID" value="HIX45255.1"/>
    <property type="molecule type" value="Genomic_DNA"/>
</dbReference>
<accession>A0A9D1VRH8</accession>
<organism evidence="2 3">
    <name type="scientific">Candidatus Barnesiella excrementipullorum</name>
    <dbReference type="NCBI Taxonomy" id="2838479"/>
    <lineage>
        <taxon>Bacteria</taxon>
        <taxon>Pseudomonadati</taxon>
        <taxon>Bacteroidota</taxon>
        <taxon>Bacteroidia</taxon>
        <taxon>Bacteroidales</taxon>
        <taxon>Barnesiellaceae</taxon>
        <taxon>Barnesiella</taxon>
    </lineage>
</organism>
<protein>
    <submittedName>
        <fullName evidence="2">DUF4835 family protein</fullName>
    </submittedName>
</protein>
<dbReference type="Proteomes" id="UP000824246">
    <property type="component" value="Unassembled WGS sequence"/>
</dbReference>
<feature type="signal peptide" evidence="1">
    <location>
        <begin position="1"/>
        <end position="18"/>
    </location>
</feature>
<dbReference type="PROSITE" id="PS51257">
    <property type="entry name" value="PROKAR_LIPOPROTEIN"/>
    <property type="match status" value="1"/>
</dbReference>
<evidence type="ECO:0000256" key="1">
    <source>
        <dbReference type="SAM" id="SignalP"/>
    </source>
</evidence>
<comment type="caution">
    <text evidence="2">The sequence shown here is derived from an EMBL/GenBank/DDBJ whole genome shotgun (WGS) entry which is preliminary data.</text>
</comment>
<evidence type="ECO:0000313" key="2">
    <source>
        <dbReference type="EMBL" id="HIX45255.1"/>
    </source>
</evidence>
<sequence>MKRCLIIWLMAVAGCAMAYCQELNCRVVVNSDKIQGTNKEVFNTLQSSITEYMNNTQFSSVQLSPIERIECTLQFIVSEYTDNRFSCTLQIQSRRPVYNTSYTTTLINFQDEEVEFDYQEYDPLVFSPNNYENNLTCILNFYAYLILGIDFDSFTLYGGDAFFEMARNMVSLGQSTQEKGWQAFDNNRNRSAMLSAFVEPTTKPFREMWYQYHRKGLDEMVLGVTKARSTITEALQTLPGLYSNVPTSVLFPMFKEAKMDEVINIYSKASA</sequence>
<feature type="non-terminal residue" evidence="2">
    <location>
        <position position="271"/>
    </location>
</feature>
<keyword evidence="1" id="KW-0732">Signal</keyword>
<feature type="chain" id="PRO_5039456522" evidence="1">
    <location>
        <begin position="19"/>
        <end position="271"/>
    </location>
</feature>
<proteinExistence type="predicted"/>
<dbReference type="AlphaFoldDB" id="A0A9D1VRH8"/>
<dbReference type="Pfam" id="PF16119">
    <property type="entry name" value="DUF4835"/>
    <property type="match status" value="1"/>
</dbReference>
<reference evidence="2" key="2">
    <citation type="submission" date="2021-04" db="EMBL/GenBank/DDBJ databases">
        <authorList>
            <person name="Gilroy R."/>
        </authorList>
    </citation>
    <scope>NUCLEOTIDE SEQUENCE</scope>
    <source>
        <strain evidence="2">ChiHjej12B11-16260</strain>
    </source>
</reference>
<reference evidence="2" key="1">
    <citation type="journal article" date="2021" name="PeerJ">
        <title>Extensive microbial diversity within the chicken gut microbiome revealed by metagenomics and culture.</title>
        <authorList>
            <person name="Gilroy R."/>
            <person name="Ravi A."/>
            <person name="Getino M."/>
            <person name="Pursley I."/>
            <person name="Horton D.L."/>
            <person name="Alikhan N.F."/>
            <person name="Baker D."/>
            <person name="Gharbi K."/>
            <person name="Hall N."/>
            <person name="Watson M."/>
            <person name="Adriaenssens E.M."/>
            <person name="Foster-Nyarko E."/>
            <person name="Jarju S."/>
            <person name="Secka A."/>
            <person name="Antonio M."/>
            <person name="Oren A."/>
            <person name="Chaudhuri R.R."/>
            <person name="La Ragione R."/>
            <person name="Hildebrand F."/>
            <person name="Pallen M.J."/>
        </authorList>
    </citation>
    <scope>NUCLEOTIDE SEQUENCE</scope>
    <source>
        <strain evidence="2">ChiHjej12B11-16260</strain>
    </source>
</reference>
<evidence type="ECO:0000313" key="3">
    <source>
        <dbReference type="Proteomes" id="UP000824246"/>
    </source>
</evidence>